<gene>
    <name evidence="1" type="ORF">CDG68_04405</name>
</gene>
<dbReference type="AlphaFoldDB" id="A0A3G2SYP7"/>
<proteinExistence type="predicted"/>
<evidence type="ECO:0000313" key="1">
    <source>
        <dbReference type="EMBL" id="AYO52955.1"/>
    </source>
</evidence>
<dbReference type="Proteomes" id="UP000279962">
    <property type="component" value="Chromosome"/>
</dbReference>
<protein>
    <submittedName>
        <fullName evidence="1">Uncharacterized protein</fullName>
    </submittedName>
</protein>
<reference evidence="1 2" key="1">
    <citation type="submission" date="2018-10" db="EMBL/GenBank/DDBJ databases">
        <title>The complete genome of Acinetobacter wuhouensis strain WCHAW010062.</title>
        <authorList>
            <person name="Hu Y."/>
            <person name="Long H."/>
            <person name="Feng Y."/>
            <person name="Zong Z."/>
        </authorList>
    </citation>
    <scope>NUCLEOTIDE SEQUENCE [LARGE SCALE GENOMIC DNA]</scope>
    <source>
        <strain evidence="1 2">WCHAW010062</strain>
    </source>
</reference>
<evidence type="ECO:0000313" key="2">
    <source>
        <dbReference type="Proteomes" id="UP000279962"/>
    </source>
</evidence>
<accession>A0A3G2SYP7</accession>
<dbReference type="RefSeq" id="WP_087552808.1">
    <property type="nucleotide sequence ID" value="NZ_CP033133.1"/>
</dbReference>
<name>A0A3G2SYP7_9GAMM</name>
<sequence>MKLTISDEDGFIAIVNNERYQTFVDEDWQFEQLIEHFKKQIQQQHLILWQTNEWGGGVWNIEVIQDVTLLKGQHQFKQLIQVSNQKLYLSNYTDLTMAAQFVDERIPSKDNQQLFVELANGLYLVTVSNLFEKDNADSVEEFDEDAIHFQICIAPYFGDLSVEQTATIHWFEEEI</sequence>
<dbReference type="EMBL" id="CP033133">
    <property type="protein sequence ID" value="AYO52955.1"/>
    <property type="molecule type" value="Genomic_DNA"/>
</dbReference>
<organism evidence="1 2">
    <name type="scientific">Acinetobacter wuhouensis</name>
    <dbReference type="NCBI Taxonomy" id="1879050"/>
    <lineage>
        <taxon>Bacteria</taxon>
        <taxon>Pseudomonadati</taxon>
        <taxon>Pseudomonadota</taxon>
        <taxon>Gammaproteobacteria</taxon>
        <taxon>Moraxellales</taxon>
        <taxon>Moraxellaceae</taxon>
        <taxon>Acinetobacter</taxon>
    </lineage>
</organism>